<dbReference type="CDD" id="cd01109">
    <property type="entry name" value="HTH_YyaN"/>
    <property type="match status" value="1"/>
</dbReference>
<accession>A0A5P2X595</accession>
<evidence type="ECO:0000256" key="1">
    <source>
        <dbReference type="ARBA" id="ARBA00023125"/>
    </source>
</evidence>
<dbReference type="GO" id="GO:0003677">
    <property type="term" value="F:DNA binding"/>
    <property type="evidence" value="ECO:0007669"/>
    <property type="project" value="UniProtKB-KW"/>
</dbReference>
<dbReference type="AlphaFoldDB" id="A0A5P2X595"/>
<dbReference type="PANTHER" id="PTHR30204">
    <property type="entry name" value="REDOX-CYCLING DRUG-SENSING TRANSCRIPTIONAL ACTIVATOR SOXR"/>
    <property type="match status" value="1"/>
</dbReference>
<dbReference type="Pfam" id="PF13411">
    <property type="entry name" value="MerR_1"/>
    <property type="match status" value="1"/>
</dbReference>
<dbReference type="SUPFAM" id="SSF46955">
    <property type="entry name" value="Putative DNA-binding domain"/>
    <property type="match status" value="1"/>
</dbReference>
<evidence type="ECO:0000313" key="3">
    <source>
        <dbReference type="EMBL" id="QEV58884.1"/>
    </source>
</evidence>
<dbReference type="Gene3D" id="1.10.1660.10">
    <property type="match status" value="1"/>
</dbReference>
<name>A0A5P2X595_STRST</name>
<dbReference type="PROSITE" id="PS50937">
    <property type="entry name" value="HTH_MERR_2"/>
    <property type="match status" value="1"/>
</dbReference>
<evidence type="ECO:0000259" key="2">
    <source>
        <dbReference type="PROSITE" id="PS50937"/>
    </source>
</evidence>
<feature type="domain" description="HTH merR-type" evidence="2">
    <location>
        <begin position="30"/>
        <end position="98"/>
    </location>
</feature>
<organism evidence="3 4">
    <name type="scientific">Streptomyces spectabilis</name>
    <dbReference type="NCBI Taxonomy" id="68270"/>
    <lineage>
        <taxon>Bacteria</taxon>
        <taxon>Bacillati</taxon>
        <taxon>Actinomycetota</taxon>
        <taxon>Actinomycetes</taxon>
        <taxon>Kitasatosporales</taxon>
        <taxon>Streptomycetaceae</taxon>
        <taxon>Streptomyces</taxon>
    </lineage>
</organism>
<protein>
    <submittedName>
        <fullName evidence="3">MerR family transcriptional regulator</fullName>
    </submittedName>
</protein>
<evidence type="ECO:0000313" key="4">
    <source>
        <dbReference type="Proteomes" id="UP000326505"/>
    </source>
</evidence>
<proteinExistence type="predicted"/>
<dbReference type="OrthoDB" id="9802944at2"/>
<dbReference type="InterPro" id="IPR047057">
    <property type="entry name" value="MerR_fam"/>
</dbReference>
<dbReference type="InterPro" id="IPR000551">
    <property type="entry name" value="MerR-type_HTH_dom"/>
</dbReference>
<dbReference type="InterPro" id="IPR009061">
    <property type="entry name" value="DNA-bd_dom_put_sf"/>
</dbReference>
<reference evidence="3 4" key="1">
    <citation type="submission" date="2017-09" db="EMBL/GenBank/DDBJ databases">
        <authorList>
            <person name="Lee N."/>
            <person name="Cho B.-K."/>
        </authorList>
    </citation>
    <scope>NUCLEOTIDE SEQUENCE [LARGE SCALE GENOMIC DNA]</scope>
    <source>
        <strain evidence="3 4">ATCC 27465</strain>
    </source>
</reference>
<dbReference type="GO" id="GO:0003700">
    <property type="term" value="F:DNA-binding transcription factor activity"/>
    <property type="evidence" value="ECO:0007669"/>
    <property type="project" value="InterPro"/>
</dbReference>
<sequence length="158" mass="17468">MAGTLEPRLRSRSSRARAEAKVAQRAEGKSIGQVARETGLSVHALRFFEREELFLRPVPRTGGGRRVYEPADVEWLLLCNRLRESGMPIATLKRFAGLVRSGPGNEPERLALLQEHERAVRAKLAELGASLEIIHGKVVAYERHVREGTATGVWAPGP</sequence>
<dbReference type="PANTHER" id="PTHR30204:SF98">
    <property type="entry name" value="HTH-TYPE TRANSCRIPTIONAL REGULATOR ADHR"/>
    <property type="match status" value="1"/>
</dbReference>
<dbReference type="KEGG" id="sspb:CP982_09235"/>
<gene>
    <name evidence="3" type="ORF">CP982_09235</name>
</gene>
<dbReference type="SMART" id="SM00422">
    <property type="entry name" value="HTH_MERR"/>
    <property type="match status" value="1"/>
</dbReference>
<dbReference type="Proteomes" id="UP000326505">
    <property type="component" value="Chromosome"/>
</dbReference>
<keyword evidence="1" id="KW-0238">DNA-binding</keyword>
<dbReference type="EMBL" id="CP023690">
    <property type="protein sequence ID" value="QEV58884.1"/>
    <property type="molecule type" value="Genomic_DNA"/>
</dbReference>